<dbReference type="InterPro" id="IPR014816">
    <property type="entry name" value="tRNA_MeTrfase_Gcd14"/>
</dbReference>
<dbReference type="EMBL" id="JAFJYH010000150">
    <property type="protein sequence ID" value="KAG4417608.1"/>
    <property type="molecule type" value="Genomic_DNA"/>
</dbReference>
<dbReference type="Pfam" id="PF00149">
    <property type="entry name" value="Metallophos"/>
    <property type="match status" value="1"/>
</dbReference>
<dbReference type="AlphaFoldDB" id="A0A8H7TF08"/>
<evidence type="ECO:0000259" key="4">
    <source>
        <dbReference type="Pfam" id="PF00149"/>
    </source>
</evidence>
<dbReference type="GO" id="GO:0030488">
    <property type="term" value="P:tRNA methylation"/>
    <property type="evidence" value="ECO:0007669"/>
    <property type="project" value="InterPro"/>
</dbReference>
<proteinExistence type="predicted"/>
<dbReference type="GO" id="GO:0004721">
    <property type="term" value="F:phosphoprotein phosphatase activity"/>
    <property type="evidence" value="ECO:0007669"/>
    <property type="project" value="TreeGrafter"/>
</dbReference>
<reference evidence="5" key="1">
    <citation type="submission" date="2021-02" db="EMBL/GenBank/DDBJ databases">
        <title>Genome sequence Cadophora malorum strain M34.</title>
        <authorList>
            <person name="Stefanovic E."/>
            <person name="Vu D."/>
            <person name="Scully C."/>
            <person name="Dijksterhuis J."/>
            <person name="Roader J."/>
            <person name="Houbraken J."/>
        </authorList>
    </citation>
    <scope>NUCLEOTIDE SEQUENCE</scope>
    <source>
        <strain evidence="5">M34</strain>
    </source>
</reference>
<accession>A0A8H7TF08</accession>
<dbReference type="GO" id="GO:0031515">
    <property type="term" value="C:tRNA (m1A) methyltransferase complex"/>
    <property type="evidence" value="ECO:0007669"/>
    <property type="project" value="InterPro"/>
</dbReference>
<gene>
    <name evidence="5" type="ORF">IFR04_009253</name>
</gene>
<organism evidence="5 6">
    <name type="scientific">Cadophora malorum</name>
    <dbReference type="NCBI Taxonomy" id="108018"/>
    <lineage>
        <taxon>Eukaryota</taxon>
        <taxon>Fungi</taxon>
        <taxon>Dikarya</taxon>
        <taxon>Ascomycota</taxon>
        <taxon>Pezizomycotina</taxon>
        <taxon>Leotiomycetes</taxon>
        <taxon>Helotiales</taxon>
        <taxon>Ploettnerulaceae</taxon>
        <taxon>Cadophora</taxon>
    </lineage>
</organism>
<evidence type="ECO:0000313" key="5">
    <source>
        <dbReference type="EMBL" id="KAG4417608.1"/>
    </source>
</evidence>
<keyword evidence="6" id="KW-1185">Reference proteome</keyword>
<sequence>MTTLPRIVQSTGRILSRAGGLSRLSSNCRSYSQNVVKEHDIVLLKHRNNPSAPIVTGKLRSGRKTTLSATSNWRDAIENDHIIGKELREVVTSRKGVHYRILEPTLAEYTDCSPRIVTPIYSQDASLIVSLLDLHPTPPRPNDTNGERLEIFEAGTGHGALTLHLARAIHAANPPAPIPKIIDISEEDSAQLEDKLKAEKVWRDARRAVVHTLDINATHSKHAVQVVKNFRKGLYFPNVDFHTGTIQEYLSGRMAKSDDPFLDHAILDLPATHEYFEIVSKAMKTNGTLVGFCPSITQINACVLLTKQKNLPFFLEKVIEIGGAVGGREWDVRLVTPRALKTSPGEKQSTVETAEGEVEDPKVPETFNFGGEMVCRPKVGGRVSGGGFVRTASQLGALAVLTIVVIFFLDNKFRVLPSAIHNALPAHHPGLVITDITVTSCSRINLFTSCKLDAEVWHRIEKDLYLGKGWVSSAFVHIKRKKEEELLADDKVIVDVKVGRLDPSTTDKGEGDERWESRPAGLWLKRSAKRHASDSHQAITSVDVLFGADAVDPRDGWQMVGTPMLLDTSGEGHEARLSVRRGKEAPHSRPVPRINENGKFKIMQVADLHLSTGTGACRDEMPVGHNGGKCEADPRTLEFVGRLLDEEKPDLVVLSGDQINGETAPDAQSAIFKYAELFIKRKIPYATIFGNHDDEGSLPRAGQMSLIETLPYSLSAAGPEDIDGVGNYYVEVLARGSSKHSALTIYLLDTHAYSPDEHNFKGYDWLKKNQIDWFKATAQGLKKEHAGYTHIHMDLAFIHIPLPEYRDDSLPRKGEWREGVTAPGFNSGFRDALVEEGVVMVSCGHDHANEYCALTSNEAKSPAMWMCYAGGAGFGGYGGYGGYHRRVRLFDIDLNEARIRTWKRVEYGDIGKRIDEQIIVEGGRARALDA</sequence>
<dbReference type="Proteomes" id="UP000664132">
    <property type="component" value="Unassembled WGS sequence"/>
</dbReference>
<dbReference type="Gene3D" id="3.60.21.10">
    <property type="match status" value="1"/>
</dbReference>
<dbReference type="SUPFAM" id="SSF53335">
    <property type="entry name" value="S-adenosyl-L-methionine-dependent methyltransferases"/>
    <property type="match status" value="1"/>
</dbReference>
<dbReference type="SUPFAM" id="SSF56300">
    <property type="entry name" value="Metallo-dependent phosphatases"/>
    <property type="match status" value="1"/>
</dbReference>
<dbReference type="InterPro" id="IPR029052">
    <property type="entry name" value="Metallo-depent_PP-like"/>
</dbReference>
<dbReference type="FunFam" id="3.60.21.10:FF:000054">
    <property type="entry name" value="DCR2p Phosphoesterase"/>
    <property type="match status" value="1"/>
</dbReference>
<dbReference type="GO" id="GO:0005737">
    <property type="term" value="C:cytoplasm"/>
    <property type="evidence" value="ECO:0007669"/>
    <property type="project" value="TreeGrafter"/>
</dbReference>
<dbReference type="OrthoDB" id="783096at2759"/>
<dbReference type="CDD" id="cd07383">
    <property type="entry name" value="MPP_Dcr2"/>
    <property type="match status" value="1"/>
</dbReference>
<dbReference type="PROSITE" id="PS51620">
    <property type="entry name" value="SAM_TRM61"/>
    <property type="match status" value="1"/>
</dbReference>
<protein>
    <recommendedName>
        <fullName evidence="2">tRNA (adenine(58)-N(1))-methyltransferase catalytic subunit TRM61</fullName>
        <ecNumber evidence="1">2.1.1.220</ecNumber>
    </recommendedName>
    <alternativeName>
        <fullName evidence="3">tRNA(m1A58)-methyltransferase subunit TRM61</fullName>
    </alternativeName>
</protein>
<evidence type="ECO:0000256" key="1">
    <source>
        <dbReference type="ARBA" id="ARBA00012796"/>
    </source>
</evidence>
<dbReference type="Gene3D" id="3.40.50.150">
    <property type="entry name" value="Vaccinia Virus protein VP39"/>
    <property type="match status" value="1"/>
</dbReference>
<evidence type="ECO:0000313" key="6">
    <source>
        <dbReference type="Proteomes" id="UP000664132"/>
    </source>
</evidence>
<comment type="caution">
    <text evidence="5">The sequence shown here is derived from an EMBL/GenBank/DDBJ whole genome shotgun (WGS) entry which is preliminary data.</text>
</comment>
<dbReference type="InterPro" id="IPR004843">
    <property type="entry name" value="Calcineurin-like_PHP"/>
</dbReference>
<evidence type="ECO:0000256" key="3">
    <source>
        <dbReference type="ARBA" id="ARBA00033309"/>
    </source>
</evidence>
<dbReference type="PANTHER" id="PTHR32440:SF0">
    <property type="entry name" value="PHOSPHATASE DCR2-RELATED"/>
    <property type="match status" value="1"/>
</dbReference>
<name>A0A8H7TF08_9HELO</name>
<evidence type="ECO:0000256" key="2">
    <source>
        <dbReference type="ARBA" id="ARBA00015963"/>
    </source>
</evidence>
<dbReference type="PANTHER" id="PTHR32440">
    <property type="entry name" value="PHOSPHATASE DCR2-RELATED-RELATED"/>
    <property type="match status" value="1"/>
</dbReference>
<feature type="domain" description="Calcineurin-like phosphoesterase" evidence="4">
    <location>
        <begin position="600"/>
        <end position="848"/>
    </location>
</feature>
<dbReference type="GO" id="GO:0160107">
    <property type="term" value="F:tRNA (adenine(58)-N1)-methyltransferase activity"/>
    <property type="evidence" value="ECO:0007669"/>
    <property type="project" value="UniProtKB-EC"/>
</dbReference>
<dbReference type="InterPro" id="IPR029063">
    <property type="entry name" value="SAM-dependent_MTases_sf"/>
</dbReference>
<dbReference type="EC" id="2.1.1.220" evidence="1"/>